<sequence length="164" mass="19385">MGDYMVATQKRKKIRLKDYKYSENGVYFITICTKNRQNLLWDVGATCGRLNIEPPLSDLGKIIDGEIHKIDSIYENAEINKYVIMPNHIHMIIILNEGIRRPQVAPTISRILQQFKGSITKQVGCSIWQKSFYDHIIRNELDYQKIWQYIDTNPVKWKDDQYYI</sequence>
<evidence type="ECO:0000313" key="3">
    <source>
        <dbReference type="Proteomes" id="UP000035704"/>
    </source>
</evidence>
<dbReference type="GO" id="GO:0004803">
    <property type="term" value="F:transposase activity"/>
    <property type="evidence" value="ECO:0007669"/>
    <property type="project" value="InterPro"/>
</dbReference>
<dbReference type="RefSeq" id="WP_201777345.1">
    <property type="nucleotide sequence ID" value="NZ_CP009687.1"/>
</dbReference>
<dbReference type="AlphaFoldDB" id="A0A0G3W956"/>
<dbReference type="SUPFAM" id="SSF143422">
    <property type="entry name" value="Transposase IS200-like"/>
    <property type="match status" value="1"/>
</dbReference>
<organism evidence="2 3">
    <name type="scientific">Clostridium aceticum</name>
    <dbReference type="NCBI Taxonomy" id="84022"/>
    <lineage>
        <taxon>Bacteria</taxon>
        <taxon>Bacillati</taxon>
        <taxon>Bacillota</taxon>
        <taxon>Clostridia</taxon>
        <taxon>Eubacteriales</taxon>
        <taxon>Clostridiaceae</taxon>
        <taxon>Clostridium</taxon>
    </lineage>
</organism>
<name>A0A0G3W956_9CLOT</name>
<dbReference type="GO" id="GO:0006313">
    <property type="term" value="P:DNA transposition"/>
    <property type="evidence" value="ECO:0007669"/>
    <property type="project" value="InterPro"/>
</dbReference>
<dbReference type="InterPro" id="IPR052715">
    <property type="entry name" value="RAYT_transposase"/>
</dbReference>
<dbReference type="STRING" id="84022.CACET_c09080"/>
<evidence type="ECO:0000313" key="2">
    <source>
        <dbReference type="EMBL" id="AKL94415.1"/>
    </source>
</evidence>
<keyword evidence="3" id="KW-1185">Reference proteome</keyword>
<dbReference type="Gene3D" id="3.30.70.1290">
    <property type="entry name" value="Transposase IS200-like"/>
    <property type="match status" value="1"/>
</dbReference>
<reference evidence="2 3" key="1">
    <citation type="submission" date="2014-10" db="EMBL/GenBank/DDBJ databases">
        <title>Genome sequence of Clostridium aceticum DSM 1496.</title>
        <authorList>
            <person name="Poehlein A."/>
            <person name="Schiel-Bengelsdorf B."/>
            <person name="Gottschalk G."/>
            <person name="Duerre P."/>
            <person name="Daniel R."/>
        </authorList>
    </citation>
    <scope>NUCLEOTIDE SEQUENCE [LARGE SCALE GENOMIC DNA]</scope>
    <source>
        <strain evidence="2 3">DSM 1496</strain>
    </source>
</reference>
<accession>A0A0G3W956</accession>
<dbReference type="KEGG" id="cace:CACET_c09080"/>
<feature type="domain" description="Transposase IS200-like" evidence="1">
    <location>
        <begin position="22"/>
        <end position="153"/>
    </location>
</feature>
<evidence type="ECO:0000259" key="1">
    <source>
        <dbReference type="SMART" id="SM01321"/>
    </source>
</evidence>
<proteinExistence type="predicted"/>
<dbReference type="InterPro" id="IPR036515">
    <property type="entry name" value="Transposase_17_sf"/>
</dbReference>
<dbReference type="PATRIC" id="fig|84022.6.peg.924"/>
<dbReference type="GO" id="GO:0043565">
    <property type="term" value="F:sequence-specific DNA binding"/>
    <property type="evidence" value="ECO:0007669"/>
    <property type="project" value="TreeGrafter"/>
</dbReference>
<dbReference type="InterPro" id="IPR002686">
    <property type="entry name" value="Transposase_17"/>
</dbReference>
<dbReference type="PANTHER" id="PTHR36966">
    <property type="entry name" value="REP-ASSOCIATED TYROSINE TRANSPOSASE"/>
    <property type="match status" value="1"/>
</dbReference>
<protein>
    <submittedName>
        <fullName evidence="2">Transposase</fullName>
    </submittedName>
</protein>
<dbReference type="PANTHER" id="PTHR36966:SF1">
    <property type="entry name" value="REP-ASSOCIATED TYROSINE TRANSPOSASE"/>
    <property type="match status" value="1"/>
</dbReference>
<dbReference type="EMBL" id="CP009687">
    <property type="protein sequence ID" value="AKL94415.1"/>
    <property type="molecule type" value="Genomic_DNA"/>
</dbReference>
<gene>
    <name evidence="2" type="ORF">CACET_c09080</name>
</gene>
<dbReference type="Proteomes" id="UP000035704">
    <property type="component" value="Chromosome"/>
</dbReference>
<dbReference type="SMART" id="SM01321">
    <property type="entry name" value="Y1_Tnp"/>
    <property type="match status" value="1"/>
</dbReference>